<keyword evidence="4" id="KW-1185">Reference proteome</keyword>
<dbReference type="GO" id="GO:0004491">
    <property type="term" value="F:methylmalonate-semialdehyde dehydrogenase (acylating, NAD) activity"/>
    <property type="evidence" value="ECO:0007669"/>
    <property type="project" value="InterPro"/>
</dbReference>
<reference evidence="3" key="1">
    <citation type="submission" date="2023-03" db="EMBL/GenBank/DDBJ databases">
        <title>Chromosome-scale reference genome and RAD-based genetic map of yellow starthistle (Centaurea solstitialis) reveal putative structural variation and QTLs associated with invader traits.</title>
        <authorList>
            <person name="Reatini B."/>
            <person name="Cang F.A."/>
            <person name="Jiang Q."/>
            <person name="Mckibben M.T.W."/>
            <person name="Barker M.S."/>
            <person name="Rieseberg L.H."/>
            <person name="Dlugosch K.M."/>
        </authorList>
    </citation>
    <scope>NUCLEOTIDE SEQUENCE</scope>
    <source>
        <strain evidence="3">CAN-66</strain>
        <tissue evidence="3">Leaf</tissue>
    </source>
</reference>
<name>A0AA38SW70_9ASTR</name>
<evidence type="ECO:0000313" key="3">
    <source>
        <dbReference type="EMBL" id="KAJ9543535.1"/>
    </source>
</evidence>
<dbReference type="PANTHER" id="PTHR43866:SF3">
    <property type="entry name" value="METHYLMALONATE-SEMIALDEHYDE DEHYDROGENASE [ACYLATING], MITOCHONDRIAL"/>
    <property type="match status" value="1"/>
</dbReference>
<evidence type="ECO:0000256" key="2">
    <source>
        <dbReference type="SAM" id="MobiDB-lite"/>
    </source>
</evidence>
<dbReference type="Proteomes" id="UP001172457">
    <property type="component" value="Chromosome 6"/>
</dbReference>
<dbReference type="EMBL" id="JARYMX010000006">
    <property type="protein sequence ID" value="KAJ9543535.1"/>
    <property type="molecule type" value="Genomic_DNA"/>
</dbReference>
<proteinExistence type="inferred from homology"/>
<gene>
    <name evidence="3" type="ORF">OSB04_023242</name>
</gene>
<dbReference type="AlphaFoldDB" id="A0AA38SW70"/>
<dbReference type="GO" id="GO:0006574">
    <property type="term" value="P:L-valine catabolic process"/>
    <property type="evidence" value="ECO:0007669"/>
    <property type="project" value="TreeGrafter"/>
</dbReference>
<organism evidence="3 4">
    <name type="scientific">Centaurea solstitialis</name>
    <name type="common">yellow star-thistle</name>
    <dbReference type="NCBI Taxonomy" id="347529"/>
    <lineage>
        <taxon>Eukaryota</taxon>
        <taxon>Viridiplantae</taxon>
        <taxon>Streptophyta</taxon>
        <taxon>Embryophyta</taxon>
        <taxon>Tracheophyta</taxon>
        <taxon>Spermatophyta</taxon>
        <taxon>Magnoliopsida</taxon>
        <taxon>eudicotyledons</taxon>
        <taxon>Gunneridae</taxon>
        <taxon>Pentapetalae</taxon>
        <taxon>asterids</taxon>
        <taxon>campanulids</taxon>
        <taxon>Asterales</taxon>
        <taxon>Asteraceae</taxon>
        <taxon>Carduoideae</taxon>
        <taxon>Cardueae</taxon>
        <taxon>Centaureinae</taxon>
        <taxon>Centaurea</taxon>
    </lineage>
</organism>
<feature type="compositionally biased region" description="Basic residues" evidence="2">
    <location>
        <begin position="469"/>
        <end position="483"/>
    </location>
</feature>
<dbReference type="GO" id="GO:0006210">
    <property type="term" value="P:thymine catabolic process"/>
    <property type="evidence" value="ECO:0007669"/>
    <property type="project" value="TreeGrafter"/>
</dbReference>
<accession>A0AA38SW70</accession>
<sequence>MATEPSFSIPASSTNVAPNHQTIGIIDSSSEVVQNEELYLANSKFESYDELLKSVRDFYYTKGYGVSIRDSRKDKYVTLQCDRGGSYRDRLGIGDKRKRNTGSRLIECPFRILGKKENDGAWVLKAQNLTHNHEPSMDISGHSSFRRLSSDDIQSVKNMTLSGIPPRQILSSLRQRNQDLPAISRNIYNLKAKIRKENLRNRSMREDEDSYIWALSAFKKTLENREPSVIMSDRELALMNAIKVLFYHTKKVAIEYIKKTWLPWKEKFVSAWTESYLHFGNRSSSRAEGAHAKLKLYLQVSTGGFQEVKEKICLAIKHEFNEIKVKLASERIQVLHKCNVPAFRELLYHVSHFALKEIHMQYEKIEKGTLSPCTGHFTATMGIPCAHKIKHLQGITLSLDLIHPHWRIDTLSLNIEDDSYNDSANKFDELLSELSSRYQMWPLSKKEFATSMINKLLDESDTFFEPMVRRPKGRPPKSKRKRGVSSTTRDPSRFEHVESSQTHNPSSATQVSQTNNEVVENNLLDLNAYPPFSSDDMLFEPSFIGRLSTDLLDFSCPFAHLFSFFTVLIHETLYEFCDFIPSDQNTLVNPHPPSHFPIFNDHLTIWNLINKYGKREHWHPA</sequence>
<evidence type="ECO:0000256" key="1">
    <source>
        <dbReference type="ARBA" id="ARBA00009986"/>
    </source>
</evidence>
<feature type="region of interest" description="Disordered" evidence="2">
    <location>
        <begin position="464"/>
        <end position="513"/>
    </location>
</feature>
<feature type="compositionally biased region" description="Polar residues" evidence="2">
    <location>
        <begin position="499"/>
        <end position="513"/>
    </location>
</feature>
<evidence type="ECO:0000313" key="4">
    <source>
        <dbReference type="Proteomes" id="UP001172457"/>
    </source>
</evidence>
<dbReference type="GO" id="GO:0005739">
    <property type="term" value="C:mitochondrion"/>
    <property type="evidence" value="ECO:0007669"/>
    <property type="project" value="TreeGrafter"/>
</dbReference>
<dbReference type="PANTHER" id="PTHR43866">
    <property type="entry name" value="MALONATE-SEMIALDEHYDE DEHYDROGENASE"/>
    <property type="match status" value="1"/>
</dbReference>
<protein>
    <recommendedName>
        <fullName evidence="5">Protein FAR1-RELATED SEQUENCE</fullName>
    </recommendedName>
</protein>
<evidence type="ECO:0008006" key="5">
    <source>
        <dbReference type="Google" id="ProtNLM"/>
    </source>
</evidence>
<comment type="similarity">
    <text evidence="1">Belongs to the aldehyde dehydrogenase family.</text>
</comment>
<dbReference type="InterPro" id="IPR010061">
    <property type="entry name" value="MeMal-semiAld_DH"/>
</dbReference>
<comment type="caution">
    <text evidence="3">The sequence shown here is derived from an EMBL/GenBank/DDBJ whole genome shotgun (WGS) entry which is preliminary data.</text>
</comment>